<dbReference type="Pfam" id="PF17681">
    <property type="entry name" value="GCP_N_terminal"/>
    <property type="match status" value="1"/>
</dbReference>
<feature type="compositionally biased region" description="Basic residues" evidence="6">
    <location>
        <begin position="117"/>
        <end position="134"/>
    </location>
</feature>
<dbReference type="InterPro" id="IPR041470">
    <property type="entry name" value="GCP_N"/>
</dbReference>
<feature type="compositionally biased region" description="Basic residues" evidence="6">
    <location>
        <begin position="175"/>
        <end position="191"/>
    </location>
</feature>
<comment type="similarity">
    <text evidence="2">Belongs to the TUBGCP family.</text>
</comment>
<keyword evidence="5" id="KW-0206">Cytoskeleton</keyword>
<dbReference type="Gene3D" id="1.20.120.1900">
    <property type="entry name" value="Gamma-tubulin complex, C-terminal domain"/>
    <property type="match status" value="1"/>
</dbReference>
<evidence type="ECO:0000256" key="3">
    <source>
        <dbReference type="ARBA" id="ARBA00022490"/>
    </source>
</evidence>
<evidence type="ECO:0000259" key="8">
    <source>
        <dbReference type="Pfam" id="PF17681"/>
    </source>
</evidence>
<evidence type="ECO:0000256" key="2">
    <source>
        <dbReference type="ARBA" id="ARBA00010337"/>
    </source>
</evidence>
<comment type="caution">
    <text evidence="9">The sequence shown here is derived from an EMBL/GenBank/DDBJ whole genome shotgun (WGS) entry which is preliminary data.</text>
</comment>
<evidence type="ECO:0000259" key="7">
    <source>
        <dbReference type="Pfam" id="PF04130"/>
    </source>
</evidence>
<organism evidence="9 10">
    <name type="scientific">Anaeramoeba flamelloides</name>
    <dbReference type="NCBI Taxonomy" id="1746091"/>
    <lineage>
        <taxon>Eukaryota</taxon>
        <taxon>Metamonada</taxon>
        <taxon>Anaeramoebidae</taxon>
        <taxon>Anaeramoeba</taxon>
    </lineage>
</organism>
<dbReference type="InterPro" id="IPR007259">
    <property type="entry name" value="GCP"/>
</dbReference>
<dbReference type="InterPro" id="IPR042241">
    <property type="entry name" value="GCP_C_sf"/>
</dbReference>
<accession>A0ABQ8YXZ5</accession>
<keyword evidence="10" id="KW-1185">Reference proteome</keyword>
<feature type="domain" description="Gamma tubulin complex component protein N-terminal" evidence="8">
    <location>
        <begin position="316"/>
        <end position="633"/>
    </location>
</feature>
<protein>
    <submittedName>
        <fullName evidence="9">Gamma-tubulin complex component 2</fullName>
    </submittedName>
</protein>
<reference evidence="9" key="1">
    <citation type="submission" date="2022-08" db="EMBL/GenBank/DDBJ databases">
        <title>Novel sulfate-reducing endosymbionts in the free-living metamonad Anaeramoeba.</title>
        <authorList>
            <person name="Jerlstrom-Hultqvist J."/>
            <person name="Cepicka I."/>
            <person name="Gallot-Lavallee L."/>
            <person name="Salas-Leiva D."/>
            <person name="Curtis B.A."/>
            <person name="Zahonova K."/>
            <person name="Pipaliya S."/>
            <person name="Dacks J."/>
            <person name="Roger A.J."/>
        </authorList>
    </citation>
    <scope>NUCLEOTIDE SEQUENCE</scope>
    <source>
        <strain evidence="9">Schooner1</strain>
    </source>
</reference>
<evidence type="ECO:0000313" key="9">
    <source>
        <dbReference type="EMBL" id="KAJ6249429.1"/>
    </source>
</evidence>
<keyword evidence="4" id="KW-0493">Microtubule</keyword>
<evidence type="ECO:0000313" key="10">
    <source>
        <dbReference type="Proteomes" id="UP001150062"/>
    </source>
</evidence>
<feature type="compositionally biased region" description="Basic and acidic residues" evidence="6">
    <location>
        <begin position="153"/>
        <end position="166"/>
    </location>
</feature>
<dbReference type="InterPro" id="IPR040457">
    <property type="entry name" value="GCP_C"/>
</dbReference>
<gene>
    <name evidence="9" type="ORF">M0813_16849</name>
</gene>
<sequence>MEELIKKLFSWFGIDENPQIYATTLVRHHKKIELSRVAGRTVLEKFNKAGSYPYLVKKFKKRYNSTIRSRTTKNLEIQKELPELMGVLCLIISEPSLLKILENKILLEELKKESQVSKKKKPLISKRRSKKGSQLKKLDQSYNKRNQKQKQNTQEKEKEKEKEKPNQTKKPFSGTRRKRKEKGFEKKKKPKEKFQEKSKEKEIARNLLSSPKFENDYFLSLNPEEKIDQIQTKETNFTQISLPISNVKRIERTNDDSETQTINKIKHKTEFSDWSNTRPYLNGTHLVLLPRKSVLRREKKKSIGLFPLRLQEKLIIQDLLYCLIGVEGKYINVASKDEKNQVLFKYDLTLDKSLAKLTKQILPLCNTVYAINRYSFIHFNYSHGKINHSLCSTINGLLKDYYSAISKFEEIFHERGDLTLQKLKGYLSQSMRTLSLIHNLIKEITELKAKGGMIINIIHTNFQNYNDDLHSRSLFLFLLERVCQPYLQMLENWLFQGTIEDPYEEFLIIENKKLKKTVLKHKFENNYWEGKYTIRKFKKNIDVLKMDDYDYDEISLTNKQKQMGYLPYFLKKCSKKLLIAGKYLNVIKECGIEIDCPFIEPFIFSLDEQEYESIINKIYNWSSEKLLTLLVEENQLFDHLEALKRYFLIGTGDWISHFIDLALKELSKKIVEVIPNKLVSFLSVALENSISKSDPLKDNLNCILLPNNLINQLIQIANSKKSQQFELNSDKSGDDGDEEESDDEKNKQIESKFTGKNMFTTSLIKNKFEPLDFNLNEKPKVLLTPKIVQQQPNITGIDTFALDYQVQFPLSIFINKKILTKYQIIFRHLFLCKNVEKHIYDAWRVQQRTKTIDFELTFLQSFSLIHKMLKFIQNLQYYMHFEVLEQNWFKFKQKIENNDVKSIDQLMQYHEAFLDTCLKQCLLTNTQMLSSLTKILSTCKIFANHIKRLTESLIITNLEKLNVENQNPNISDSNSFSSLIKPKQSKNRLYFVNKNKYKNKIENQSIHEFVHEKGFSGMVKNSEKKFIHYLSILLLNLQNYSKMDNDPQMADLIIRLDYNNYYSNLLNF</sequence>
<dbReference type="Proteomes" id="UP001150062">
    <property type="component" value="Unassembled WGS sequence"/>
</dbReference>
<evidence type="ECO:0000256" key="1">
    <source>
        <dbReference type="ARBA" id="ARBA00004245"/>
    </source>
</evidence>
<dbReference type="PANTHER" id="PTHR19302:SF13">
    <property type="entry name" value="GAMMA-TUBULIN COMPLEX COMPONENT 2"/>
    <property type="match status" value="1"/>
</dbReference>
<evidence type="ECO:0000256" key="6">
    <source>
        <dbReference type="SAM" id="MobiDB-lite"/>
    </source>
</evidence>
<dbReference type="Pfam" id="PF04130">
    <property type="entry name" value="GCP_C_terminal"/>
    <property type="match status" value="1"/>
</dbReference>
<name>A0ABQ8YXZ5_9EUKA</name>
<dbReference type="PANTHER" id="PTHR19302">
    <property type="entry name" value="GAMMA TUBULIN COMPLEX PROTEIN"/>
    <property type="match status" value="1"/>
</dbReference>
<evidence type="ECO:0000256" key="4">
    <source>
        <dbReference type="ARBA" id="ARBA00022701"/>
    </source>
</evidence>
<proteinExistence type="inferred from homology"/>
<feature type="region of interest" description="Disordered" evidence="6">
    <location>
        <begin position="725"/>
        <end position="750"/>
    </location>
</feature>
<feature type="region of interest" description="Disordered" evidence="6">
    <location>
        <begin position="117"/>
        <end position="205"/>
    </location>
</feature>
<feature type="compositionally biased region" description="Basic and acidic residues" evidence="6">
    <location>
        <begin position="192"/>
        <end position="204"/>
    </location>
</feature>
<dbReference type="EMBL" id="JAOAOG010000098">
    <property type="protein sequence ID" value="KAJ6249429.1"/>
    <property type="molecule type" value="Genomic_DNA"/>
</dbReference>
<evidence type="ECO:0000256" key="5">
    <source>
        <dbReference type="ARBA" id="ARBA00023212"/>
    </source>
</evidence>
<comment type="subcellular location">
    <subcellularLocation>
        <location evidence="1">Cytoplasm</location>
        <location evidence="1">Cytoskeleton</location>
    </subcellularLocation>
</comment>
<keyword evidence="3" id="KW-0963">Cytoplasm</keyword>
<feature type="domain" description="Gamma tubulin complex component C-terminal" evidence="7">
    <location>
        <begin position="636"/>
        <end position="1062"/>
    </location>
</feature>